<sequence length="202" mass="23373">MISIHFPRNDKEASVYGGYLNREGDFEKLFPESEFDSIQDLNKSINQFLIENAYDEVNFNSVQDTIILDNKIICISRVDTKASILLTLKKQPNIGFTSLILELLEFRQKRDWEQFHKPKDLALALSIEASELLECFLWKDIKSANRSNIKNEIADILSYLLYLANDLDIDLEEATLSKIKQNEIKYPVSKSKGKSTKYNQLK</sequence>
<dbReference type="GO" id="GO:0009143">
    <property type="term" value="P:nucleoside triphosphate catabolic process"/>
    <property type="evidence" value="ECO:0007669"/>
    <property type="project" value="InterPro"/>
</dbReference>
<dbReference type="RefSeq" id="WP_138931107.1">
    <property type="nucleotide sequence ID" value="NZ_SWMU01000001.1"/>
</dbReference>
<accession>A0A4U5TT82</accession>
<reference evidence="1 2" key="1">
    <citation type="submission" date="2019-04" db="EMBL/GenBank/DDBJ databases">
        <title>Psychroflexus halotolerans sp. nov., isolated from a marine solar saltern.</title>
        <authorList>
            <person name="Feng X."/>
        </authorList>
    </citation>
    <scope>NUCLEOTIDE SEQUENCE [LARGE SCALE GENOMIC DNA]</scope>
    <source>
        <strain evidence="1 2">WDS2C27</strain>
    </source>
</reference>
<dbReference type="CDD" id="cd11537">
    <property type="entry name" value="NTP-PPase_RS21-C6_like"/>
    <property type="match status" value="1"/>
</dbReference>
<dbReference type="InterPro" id="IPR052555">
    <property type="entry name" value="dCTP_Pyrophosphatase"/>
</dbReference>
<evidence type="ECO:0000313" key="2">
    <source>
        <dbReference type="Proteomes" id="UP000306552"/>
    </source>
</evidence>
<keyword evidence="1" id="KW-0378">Hydrolase</keyword>
<dbReference type="PANTHER" id="PTHR46523">
    <property type="entry name" value="DCTP PYROPHOSPHATASE 1"/>
    <property type="match status" value="1"/>
</dbReference>
<dbReference type="InterPro" id="IPR025984">
    <property type="entry name" value="DCTPP"/>
</dbReference>
<dbReference type="Pfam" id="PF12643">
    <property type="entry name" value="MazG-like"/>
    <property type="match status" value="1"/>
</dbReference>
<dbReference type="PANTHER" id="PTHR46523:SF1">
    <property type="entry name" value="DCTP PYROPHOSPHATASE 1"/>
    <property type="match status" value="1"/>
</dbReference>
<dbReference type="AlphaFoldDB" id="A0A4U5TT82"/>
<dbReference type="GO" id="GO:0047429">
    <property type="term" value="F:nucleoside triphosphate diphosphatase activity"/>
    <property type="evidence" value="ECO:0007669"/>
    <property type="project" value="InterPro"/>
</dbReference>
<comment type="caution">
    <text evidence="1">The sequence shown here is derived from an EMBL/GenBank/DDBJ whole genome shotgun (WGS) entry which is preliminary data.</text>
</comment>
<gene>
    <name evidence="1" type="ORF">FCN74_03005</name>
</gene>
<dbReference type="OrthoDB" id="9791898at2"/>
<dbReference type="Gene3D" id="1.10.287.1080">
    <property type="entry name" value="MazG-like"/>
    <property type="match status" value="1"/>
</dbReference>
<dbReference type="SUPFAM" id="SSF101386">
    <property type="entry name" value="all-alpha NTP pyrophosphatases"/>
    <property type="match status" value="1"/>
</dbReference>
<keyword evidence="2" id="KW-1185">Reference proteome</keyword>
<protein>
    <submittedName>
        <fullName evidence="1">Nucleotide pyrophosphohydrolase</fullName>
    </submittedName>
</protein>
<organism evidence="1 2">
    <name type="scientific">Mesohalobacter halotolerans</name>
    <dbReference type="NCBI Taxonomy" id="1883405"/>
    <lineage>
        <taxon>Bacteria</taxon>
        <taxon>Pseudomonadati</taxon>
        <taxon>Bacteroidota</taxon>
        <taxon>Flavobacteriia</taxon>
        <taxon>Flavobacteriales</taxon>
        <taxon>Flavobacteriaceae</taxon>
        <taxon>Mesohalobacter</taxon>
    </lineage>
</organism>
<dbReference type="Proteomes" id="UP000306552">
    <property type="component" value="Unassembled WGS sequence"/>
</dbReference>
<name>A0A4U5TT82_9FLAO</name>
<proteinExistence type="predicted"/>
<dbReference type="EMBL" id="SWMU01000001">
    <property type="protein sequence ID" value="TKS57406.1"/>
    <property type="molecule type" value="Genomic_DNA"/>
</dbReference>
<evidence type="ECO:0000313" key="1">
    <source>
        <dbReference type="EMBL" id="TKS57406.1"/>
    </source>
</evidence>